<feature type="transmembrane region" description="Helical" evidence="7">
    <location>
        <begin position="219"/>
        <end position="244"/>
    </location>
</feature>
<dbReference type="Proteomes" id="UP000487882">
    <property type="component" value="Unassembled WGS sequence"/>
</dbReference>
<feature type="transmembrane region" description="Helical" evidence="7">
    <location>
        <begin position="124"/>
        <end position="144"/>
    </location>
</feature>
<accession>A0A7K1J633</accession>
<dbReference type="GO" id="GO:0005886">
    <property type="term" value="C:plasma membrane"/>
    <property type="evidence" value="ECO:0007669"/>
    <property type="project" value="UniProtKB-SubCell"/>
</dbReference>
<keyword evidence="4 7" id="KW-0812">Transmembrane</keyword>
<dbReference type="Gene3D" id="1.10.3720.10">
    <property type="entry name" value="MetI-like"/>
    <property type="match status" value="1"/>
</dbReference>
<keyword evidence="6 7" id="KW-0472">Membrane</keyword>
<evidence type="ECO:0000259" key="8">
    <source>
        <dbReference type="PROSITE" id="PS50928"/>
    </source>
</evidence>
<keyword evidence="5 7" id="KW-1133">Transmembrane helix</keyword>
<comment type="caution">
    <text evidence="9">The sequence shown here is derived from an EMBL/GenBank/DDBJ whole genome shotgun (WGS) entry which is preliminary data.</text>
</comment>
<evidence type="ECO:0000256" key="1">
    <source>
        <dbReference type="ARBA" id="ARBA00004651"/>
    </source>
</evidence>
<evidence type="ECO:0000256" key="7">
    <source>
        <dbReference type="RuleBase" id="RU363032"/>
    </source>
</evidence>
<keyword evidence="3" id="KW-1003">Cell membrane</keyword>
<dbReference type="Pfam" id="PF00528">
    <property type="entry name" value="BPD_transp_1"/>
    <property type="match status" value="1"/>
</dbReference>
<sequence length="310" mass="35080">MSAAKTMRKPHRGKRQKSIQAQERFCGYLFTVPVVIINSIFIYLPLLYSLIISFMDFNLFKGFWGSKFIGLKNYINMFKDPVFWISFKNNIIYTVVTVPVLIIVSLILAEIINRAVYARGLARAMFFLPYIGSASAMSLVWMMMYNPQNGIINDVLRKIGIENPPLWLASDKTALIALMIMAIWTQLGYNIVLFIGGLQGIDQSLYEAAKVDGASAVRQFFSISVPLVSPTTFFLVVTDVIASFEVFANVQIMTQGGPNNSTSVLTYFMYKVGFAQNQMGLASAILWFLMLIVFIITIIQMRGQKKWVHY</sequence>
<evidence type="ECO:0000256" key="5">
    <source>
        <dbReference type="ARBA" id="ARBA00022989"/>
    </source>
</evidence>
<feature type="transmembrane region" description="Helical" evidence="7">
    <location>
        <begin position="25"/>
        <end position="51"/>
    </location>
</feature>
<reference evidence="9 10" key="1">
    <citation type="submission" date="2019-09" db="EMBL/GenBank/DDBJ databases">
        <title>Bifidobacterium canis sp. nov., isolated from the digestive tract of German Shepherd dog puppy.</title>
        <authorList>
            <person name="Bunesova V."/>
        </authorList>
    </citation>
    <scope>NUCLEOTIDE SEQUENCE [LARGE SCALE GENOMIC DNA]</scope>
    <source>
        <strain evidence="9 10">GSD1FS</strain>
    </source>
</reference>
<feature type="transmembrane region" description="Helical" evidence="7">
    <location>
        <begin position="279"/>
        <end position="299"/>
    </location>
</feature>
<protein>
    <submittedName>
        <fullName evidence="9">Sugar ABC transporter permease</fullName>
    </submittedName>
</protein>
<evidence type="ECO:0000256" key="6">
    <source>
        <dbReference type="ARBA" id="ARBA00023136"/>
    </source>
</evidence>
<feature type="transmembrane region" description="Helical" evidence="7">
    <location>
        <begin position="174"/>
        <end position="198"/>
    </location>
</feature>
<dbReference type="RefSeq" id="WP_155588992.1">
    <property type="nucleotide sequence ID" value="NZ_WNLP01000007.1"/>
</dbReference>
<gene>
    <name evidence="9" type="ORF">GSD1FS_1477</name>
</gene>
<proteinExistence type="inferred from homology"/>
<organism evidence="9 10">
    <name type="scientific">Bifidobacterium canis</name>
    <dbReference type="NCBI Taxonomy" id="2610880"/>
    <lineage>
        <taxon>Bacteria</taxon>
        <taxon>Bacillati</taxon>
        <taxon>Actinomycetota</taxon>
        <taxon>Actinomycetes</taxon>
        <taxon>Bifidobacteriales</taxon>
        <taxon>Bifidobacteriaceae</taxon>
        <taxon>Bifidobacterium</taxon>
    </lineage>
</organism>
<evidence type="ECO:0000256" key="2">
    <source>
        <dbReference type="ARBA" id="ARBA00022448"/>
    </source>
</evidence>
<dbReference type="PANTHER" id="PTHR30193">
    <property type="entry name" value="ABC TRANSPORTER PERMEASE PROTEIN"/>
    <property type="match status" value="1"/>
</dbReference>
<dbReference type="InterPro" id="IPR051393">
    <property type="entry name" value="ABC_transporter_permease"/>
</dbReference>
<dbReference type="AlphaFoldDB" id="A0A7K1J633"/>
<dbReference type="CDD" id="cd06261">
    <property type="entry name" value="TM_PBP2"/>
    <property type="match status" value="1"/>
</dbReference>
<name>A0A7K1J633_9BIFI</name>
<dbReference type="InterPro" id="IPR035906">
    <property type="entry name" value="MetI-like_sf"/>
</dbReference>
<keyword evidence="10" id="KW-1185">Reference proteome</keyword>
<comment type="subcellular location">
    <subcellularLocation>
        <location evidence="1 7">Cell membrane</location>
        <topology evidence="1 7">Multi-pass membrane protein</topology>
    </subcellularLocation>
</comment>
<feature type="transmembrane region" description="Helical" evidence="7">
    <location>
        <begin position="91"/>
        <end position="112"/>
    </location>
</feature>
<dbReference type="SUPFAM" id="SSF161098">
    <property type="entry name" value="MetI-like"/>
    <property type="match status" value="1"/>
</dbReference>
<comment type="similarity">
    <text evidence="7">Belongs to the binding-protein-dependent transport system permease family.</text>
</comment>
<evidence type="ECO:0000256" key="3">
    <source>
        <dbReference type="ARBA" id="ARBA00022475"/>
    </source>
</evidence>
<dbReference type="EMBL" id="WNLP01000007">
    <property type="protein sequence ID" value="MUH60126.1"/>
    <property type="molecule type" value="Genomic_DNA"/>
</dbReference>
<keyword evidence="2 7" id="KW-0813">Transport</keyword>
<evidence type="ECO:0000256" key="4">
    <source>
        <dbReference type="ARBA" id="ARBA00022692"/>
    </source>
</evidence>
<evidence type="ECO:0000313" key="10">
    <source>
        <dbReference type="Proteomes" id="UP000487882"/>
    </source>
</evidence>
<feature type="domain" description="ABC transmembrane type-1" evidence="8">
    <location>
        <begin position="87"/>
        <end position="300"/>
    </location>
</feature>
<dbReference type="InterPro" id="IPR000515">
    <property type="entry name" value="MetI-like"/>
</dbReference>
<evidence type="ECO:0000313" key="9">
    <source>
        <dbReference type="EMBL" id="MUH60126.1"/>
    </source>
</evidence>
<dbReference type="PROSITE" id="PS50928">
    <property type="entry name" value="ABC_TM1"/>
    <property type="match status" value="1"/>
</dbReference>
<dbReference type="GO" id="GO:0055085">
    <property type="term" value="P:transmembrane transport"/>
    <property type="evidence" value="ECO:0007669"/>
    <property type="project" value="InterPro"/>
</dbReference>
<dbReference type="PANTHER" id="PTHR30193:SF37">
    <property type="entry name" value="INNER MEMBRANE ABC TRANSPORTER PERMEASE PROTEIN YCJO"/>
    <property type="match status" value="1"/>
</dbReference>